<comment type="similarity">
    <text evidence="1">Belongs to the ABC transporter superfamily.</text>
</comment>
<dbReference type="InterPro" id="IPR003439">
    <property type="entry name" value="ABC_transporter-like_ATP-bd"/>
</dbReference>
<feature type="domain" description="ABC transporter" evidence="5">
    <location>
        <begin position="7"/>
        <end position="234"/>
    </location>
</feature>
<sequence length="302" mass="33846">MNKNVVVVVEKLNKSYGKRHILKDVSFEVNKNEIVGFIGPNGAGKSTTMKCLCNLVIPESGHIEICGVDVQKEKEKALAQQASLIESPGLYQDMTGRQNIHLIAKMRNISKTRVEEIEEFTQLGQKLDIKVSQYSMGMKQRLGLAIALLSKPKFLILDEPTNGLDPGGIIGLRNTLEQLIEKEDISILFSSHQLGEVEKLADRIICINNGKIIETPKAIEERFSYILQLSSVEKAKPFVESVADPEKVEYISDSVKIAFKDQDSLSELLCKLIKNDILVLDIHRAEMDIESVYKEVYGEEND</sequence>
<evidence type="ECO:0000256" key="1">
    <source>
        <dbReference type="ARBA" id="ARBA00005417"/>
    </source>
</evidence>
<name>A0AAU7VPE0_9FIRM</name>
<proteinExistence type="inferred from homology"/>
<dbReference type="AlphaFoldDB" id="A0AAU7VPE0"/>
<dbReference type="InterPro" id="IPR027417">
    <property type="entry name" value="P-loop_NTPase"/>
</dbReference>
<keyword evidence="4 6" id="KW-0067">ATP-binding</keyword>
<evidence type="ECO:0000256" key="2">
    <source>
        <dbReference type="ARBA" id="ARBA00022448"/>
    </source>
</evidence>
<dbReference type="SMART" id="SM00382">
    <property type="entry name" value="AAA"/>
    <property type="match status" value="1"/>
</dbReference>
<evidence type="ECO:0000256" key="4">
    <source>
        <dbReference type="ARBA" id="ARBA00022840"/>
    </source>
</evidence>
<protein>
    <submittedName>
        <fullName evidence="6">ABC transporter ATP-binding protein</fullName>
    </submittedName>
</protein>
<dbReference type="EMBL" id="CP158367">
    <property type="protein sequence ID" value="XBX75828.1"/>
    <property type="molecule type" value="Genomic_DNA"/>
</dbReference>
<dbReference type="PROSITE" id="PS50893">
    <property type="entry name" value="ABC_TRANSPORTER_2"/>
    <property type="match status" value="1"/>
</dbReference>
<dbReference type="RefSeq" id="WP_350344564.1">
    <property type="nucleotide sequence ID" value="NZ_CP158367.1"/>
</dbReference>
<evidence type="ECO:0000259" key="5">
    <source>
        <dbReference type="PROSITE" id="PS50893"/>
    </source>
</evidence>
<keyword evidence="3" id="KW-0547">Nucleotide-binding</keyword>
<dbReference type="Gene3D" id="3.40.50.300">
    <property type="entry name" value="P-loop containing nucleotide triphosphate hydrolases"/>
    <property type="match status" value="1"/>
</dbReference>
<keyword evidence="2" id="KW-0813">Transport</keyword>
<evidence type="ECO:0000313" key="6">
    <source>
        <dbReference type="EMBL" id="XBX75828.1"/>
    </source>
</evidence>
<dbReference type="SUPFAM" id="SSF52540">
    <property type="entry name" value="P-loop containing nucleoside triphosphate hydrolases"/>
    <property type="match status" value="1"/>
</dbReference>
<dbReference type="Pfam" id="PF00005">
    <property type="entry name" value="ABC_tran"/>
    <property type="match status" value="1"/>
</dbReference>
<dbReference type="GO" id="GO:0005524">
    <property type="term" value="F:ATP binding"/>
    <property type="evidence" value="ECO:0007669"/>
    <property type="project" value="UniProtKB-KW"/>
</dbReference>
<dbReference type="InterPro" id="IPR003593">
    <property type="entry name" value="AAA+_ATPase"/>
</dbReference>
<gene>
    <name evidence="6" type="ORF">PRVXT_000985</name>
</gene>
<dbReference type="GO" id="GO:0016887">
    <property type="term" value="F:ATP hydrolysis activity"/>
    <property type="evidence" value="ECO:0007669"/>
    <property type="project" value="InterPro"/>
</dbReference>
<organism evidence="6">
    <name type="scientific">Proteinivorax tanatarense</name>
    <dbReference type="NCBI Taxonomy" id="1260629"/>
    <lineage>
        <taxon>Bacteria</taxon>
        <taxon>Bacillati</taxon>
        <taxon>Bacillota</taxon>
        <taxon>Clostridia</taxon>
        <taxon>Eubacteriales</taxon>
        <taxon>Proteinivoracaceae</taxon>
        <taxon>Proteinivorax</taxon>
    </lineage>
</organism>
<dbReference type="PANTHER" id="PTHR43335:SF4">
    <property type="entry name" value="ABC TRANSPORTER, ATP-BINDING PROTEIN"/>
    <property type="match status" value="1"/>
</dbReference>
<dbReference type="PANTHER" id="PTHR43335">
    <property type="entry name" value="ABC TRANSPORTER, ATP-BINDING PROTEIN"/>
    <property type="match status" value="1"/>
</dbReference>
<accession>A0AAU7VPE0</accession>
<reference evidence="6" key="2">
    <citation type="submission" date="2024-06" db="EMBL/GenBank/DDBJ databases">
        <authorList>
            <person name="Petrova K.O."/>
            <person name="Toshchakov S.V."/>
            <person name="Boltjanskaja Y.V."/>
            <person name="Kevbrin V."/>
        </authorList>
    </citation>
    <scope>NUCLEOTIDE SEQUENCE</scope>
    <source>
        <strain evidence="6">Z-910T</strain>
    </source>
</reference>
<evidence type="ECO:0000256" key="3">
    <source>
        <dbReference type="ARBA" id="ARBA00022741"/>
    </source>
</evidence>
<reference evidence="6" key="1">
    <citation type="journal article" date="2013" name="Extremophiles">
        <title>Proteinivorax tanatarense gen. nov., sp. nov., an anaerobic, haloalkaliphilic, proteolytic bacterium isolated from a decaying algal bloom, and proposal of Proteinivoraceae fam. nov.</title>
        <authorList>
            <person name="Kevbrin V."/>
            <person name="Boltyanskaya Y."/>
            <person name="Zhilina T."/>
            <person name="Kolganova T."/>
            <person name="Lavrentjeva E."/>
            <person name="Kuznetsov B."/>
        </authorList>
    </citation>
    <scope>NUCLEOTIDE SEQUENCE</scope>
    <source>
        <strain evidence="6">Z-910T</strain>
    </source>
</reference>